<evidence type="ECO:0000259" key="1">
    <source>
        <dbReference type="PROSITE" id="PS51704"/>
    </source>
</evidence>
<dbReference type="Gene3D" id="3.20.20.190">
    <property type="entry name" value="Phosphatidylinositol (PI) phosphodiesterase"/>
    <property type="match status" value="1"/>
</dbReference>
<organism evidence="2 3">
    <name type="scientific">Aminivibrio pyruvatiphilus</name>
    <dbReference type="NCBI Taxonomy" id="1005740"/>
    <lineage>
        <taxon>Bacteria</taxon>
        <taxon>Thermotogati</taxon>
        <taxon>Synergistota</taxon>
        <taxon>Synergistia</taxon>
        <taxon>Synergistales</taxon>
        <taxon>Aminobacteriaceae</taxon>
        <taxon>Aminivibrio</taxon>
    </lineage>
</organism>
<accession>A0A4R8LYK6</accession>
<dbReference type="EMBL" id="SORI01000033">
    <property type="protein sequence ID" value="TDY53045.1"/>
    <property type="molecule type" value="Genomic_DNA"/>
</dbReference>
<dbReference type="InterPro" id="IPR030395">
    <property type="entry name" value="GP_PDE_dom"/>
</dbReference>
<feature type="domain" description="GP-PDE" evidence="1">
    <location>
        <begin position="1"/>
        <end position="238"/>
    </location>
</feature>
<dbReference type="PROSITE" id="PS50007">
    <property type="entry name" value="PIPLC_X_DOMAIN"/>
    <property type="match status" value="1"/>
</dbReference>
<dbReference type="Pfam" id="PF03009">
    <property type="entry name" value="GDPD"/>
    <property type="match status" value="1"/>
</dbReference>
<evidence type="ECO:0000313" key="2">
    <source>
        <dbReference type="EMBL" id="TDY53045.1"/>
    </source>
</evidence>
<proteinExistence type="predicted"/>
<sequence length="238" mass="26566">MLILGHRGASGYAPENTIAAFELGIRQGCHGFEFDVQLSRDGEPVVHHDWSVARTTGGSGEIRDLTFREIRTLDAGKWFSPEFRGQKIPALAEVLEVVPEAMLLNVELKSRASDCPGLEEKTLSVLKEHGRFGNTIISSFNHLSLRRAREISPDIRLGLLCEFLPPRPFDYVENLNLGFYSIHPRHDLVSAALVRDAHERGLKTACWTVNTAERAGEMLQYGADILITNYPDRCLGVK</sequence>
<dbReference type="GO" id="GO:0008081">
    <property type="term" value="F:phosphoric diester hydrolase activity"/>
    <property type="evidence" value="ECO:0007669"/>
    <property type="project" value="InterPro"/>
</dbReference>
<name>A0A4R8LYK6_9BACT</name>
<dbReference type="CDD" id="cd08563">
    <property type="entry name" value="GDPD_TtGDE_like"/>
    <property type="match status" value="1"/>
</dbReference>
<evidence type="ECO:0000313" key="3">
    <source>
        <dbReference type="Proteomes" id="UP000295066"/>
    </source>
</evidence>
<dbReference type="GO" id="GO:0006629">
    <property type="term" value="P:lipid metabolic process"/>
    <property type="evidence" value="ECO:0007669"/>
    <property type="project" value="InterPro"/>
</dbReference>
<gene>
    <name evidence="2" type="ORF">C8D99_1337</name>
</gene>
<dbReference type="AlphaFoldDB" id="A0A4R8LYK6"/>
<dbReference type="SUPFAM" id="SSF51695">
    <property type="entry name" value="PLC-like phosphodiesterases"/>
    <property type="match status" value="1"/>
</dbReference>
<protein>
    <submittedName>
        <fullName evidence="2">Glycerophosphoryl diester phosphodiesterase</fullName>
    </submittedName>
</protein>
<keyword evidence="3" id="KW-1185">Reference proteome</keyword>
<dbReference type="PANTHER" id="PTHR46211">
    <property type="entry name" value="GLYCEROPHOSPHORYL DIESTER PHOSPHODIESTERASE"/>
    <property type="match status" value="1"/>
</dbReference>
<reference evidence="2 3" key="1">
    <citation type="submission" date="2019-03" db="EMBL/GenBank/DDBJ databases">
        <title>Genomic Encyclopedia of Type Strains, Phase IV (KMG-IV): sequencing the most valuable type-strain genomes for metagenomic binning, comparative biology and taxonomic classification.</title>
        <authorList>
            <person name="Goeker M."/>
        </authorList>
    </citation>
    <scope>NUCLEOTIDE SEQUENCE [LARGE SCALE GENOMIC DNA]</scope>
    <source>
        <strain evidence="2 3">DSM 25964</strain>
    </source>
</reference>
<dbReference type="PROSITE" id="PS51704">
    <property type="entry name" value="GP_PDE"/>
    <property type="match status" value="1"/>
</dbReference>
<comment type="caution">
    <text evidence="2">The sequence shown here is derived from an EMBL/GenBank/DDBJ whole genome shotgun (WGS) entry which is preliminary data.</text>
</comment>
<dbReference type="Proteomes" id="UP000295066">
    <property type="component" value="Unassembled WGS sequence"/>
</dbReference>
<dbReference type="PANTHER" id="PTHR46211:SF1">
    <property type="entry name" value="GLYCEROPHOSPHODIESTER PHOSPHODIESTERASE, CYTOPLASMIC"/>
    <property type="match status" value="1"/>
</dbReference>
<dbReference type="RefSeq" id="WP_133959183.1">
    <property type="nucleotide sequence ID" value="NZ_SORI01000033.1"/>
</dbReference>
<dbReference type="InterPro" id="IPR017946">
    <property type="entry name" value="PLC-like_Pdiesterase_TIM-brl"/>
</dbReference>
<dbReference type="OrthoDB" id="384721at2"/>